<comment type="caution">
    <text evidence="2">The sequence shown here is derived from an EMBL/GenBank/DDBJ whole genome shotgun (WGS) entry which is preliminary data.</text>
</comment>
<evidence type="ECO:0000256" key="1">
    <source>
        <dbReference type="SAM" id="Phobius"/>
    </source>
</evidence>
<evidence type="ECO:0000313" key="2">
    <source>
        <dbReference type="EMBL" id="MBP0483577.1"/>
    </source>
</evidence>
<evidence type="ECO:0000313" key="3">
    <source>
        <dbReference type="Proteomes" id="UP000675940"/>
    </source>
</evidence>
<proteinExistence type="predicted"/>
<feature type="transmembrane region" description="Helical" evidence="1">
    <location>
        <begin position="6"/>
        <end position="25"/>
    </location>
</feature>
<keyword evidence="1" id="KW-0812">Transmembrane</keyword>
<dbReference type="RefSeq" id="WP_209361511.1">
    <property type="nucleotide sequence ID" value="NZ_JAGISH010000007.1"/>
</dbReference>
<sequence length="173" mass="19536">MTTAFTNSLWLFLGIVAGSLIQLLLQYVERQRQASAALKVLQNEIIFNLRVADEFLQIVEDQIRPLQSGEIEPRDFYFPTHSFDYSALGPLNNSGFLHLLLGPDRMSRLLRFQGFFNNAHGSALSHQLISNANSGKGIQFLQNVVKSAKVHRSGLESVLNTRKKLMHLELADR</sequence>
<gene>
    <name evidence="2" type="ORF">J5474_13880</name>
</gene>
<dbReference type="EMBL" id="JAGISH010000007">
    <property type="protein sequence ID" value="MBP0483577.1"/>
    <property type="molecule type" value="Genomic_DNA"/>
</dbReference>
<keyword evidence="1" id="KW-0472">Membrane</keyword>
<keyword evidence="3" id="KW-1185">Reference proteome</keyword>
<organism evidence="2 3">
    <name type="scientific">Sagittula salina</name>
    <dbReference type="NCBI Taxonomy" id="2820268"/>
    <lineage>
        <taxon>Bacteria</taxon>
        <taxon>Pseudomonadati</taxon>
        <taxon>Pseudomonadota</taxon>
        <taxon>Alphaproteobacteria</taxon>
        <taxon>Rhodobacterales</taxon>
        <taxon>Roseobacteraceae</taxon>
        <taxon>Sagittula</taxon>
    </lineage>
</organism>
<dbReference type="AlphaFoldDB" id="A0A940MRB8"/>
<name>A0A940MRB8_9RHOB</name>
<accession>A0A940MRB8</accession>
<dbReference type="Proteomes" id="UP000675940">
    <property type="component" value="Unassembled WGS sequence"/>
</dbReference>
<keyword evidence="1" id="KW-1133">Transmembrane helix</keyword>
<reference evidence="2" key="1">
    <citation type="submission" date="2021-03" db="EMBL/GenBank/DDBJ databases">
        <title>Sagittula salina sp. nov. strain M10.9X isolated from the marine waste.</title>
        <authorList>
            <person name="Satari L."/>
            <person name="Molina-Menor E."/>
            <person name="Vidal-Verdu A."/>
            <person name="Pascual J."/>
            <person name="Pereto J."/>
            <person name="Porcar M."/>
        </authorList>
    </citation>
    <scope>NUCLEOTIDE SEQUENCE</scope>
    <source>
        <strain evidence="2">M10.9X</strain>
    </source>
</reference>
<protein>
    <submittedName>
        <fullName evidence="2">Uncharacterized protein</fullName>
    </submittedName>
</protein>